<organism evidence="1 2">
    <name type="scientific">Rhizopus oryzae</name>
    <name type="common">Mucormycosis agent</name>
    <name type="synonym">Rhizopus arrhizus var. delemar</name>
    <dbReference type="NCBI Taxonomy" id="64495"/>
    <lineage>
        <taxon>Eukaryota</taxon>
        <taxon>Fungi</taxon>
        <taxon>Fungi incertae sedis</taxon>
        <taxon>Mucoromycota</taxon>
        <taxon>Mucoromycotina</taxon>
        <taxon>Mucoromycetes</taxon>
        <taxon>Mucorales</taxon>
        <taxon>Mucorineae</taxon>
        <taxon>Rhizopodaceae</taxon>
        <taxon>Rhizopus</taxon>
    </lineage>
</organism>
<dbReference type="AlphaFoldDB" id="A0A9P7CE24"/>
<name>A0A9P7CE24_RHIOR</name>
<comment type="caution">
    <text evidence="1">The sequence shown here is derived from an EMBL/GenBank/DDBJ whole genome shotgun (WGS) entry which is preliminary data.</text>
</comment>
<evidence type="ECO:0000313" key="2">
    <source>
        <dbReference type="Proteomes" id="UP000717996"/>
    </source>
</evidence>
<dbReference type="OrthoDB" id="2206543at2759"/>
<gene>
    <name evidence="1" type="ORF">G6F51_003293</name>
</gene>
<dbReference type="EMBL" id="JAANIT010000319">
    <property type="protein sequence ID" value="KAG1549037.1"/>
    <property type="molecule type" value="Genomic_DNA"/>
</dbReference>
<sequence length="132" mass="15361">MLVDEEDIILYIVVSKYGPQVLDWVEIRTLSRPIAKPKRDNFQPSLTVITKQFSSPAEPAGLKLIYVPVRHRLPLQELRSNLHRLNINTRRILGIHYSDKNLVSFLIHIGYETELRSQLNKFNITVRDDSIL</sequence>
<proteinExistence type="predicted"/>
<protein>
    <submittedName>
        <fullName evidence="1">Uncharacterized protein</fullName>
    </submittedName>
</protein>
<evidence type="ECO:0000313" key="1">
    <source>
        <dbReference type="EMBL" id="KAG1549037.1"/>
    </source>
</evidence>
<reference evidence="1" key="1">
    <citation type="journal article" date="2020" name="Microb. Genom.">
        <title>Genetic diversity of clinical and environmental Mucorales isolates obtained from an investigation of mucormycosis cases among solid organ transplant recipients.</title>
        <authorList>
            <person name="Nguyen M.H."/>
            <person name="Kaul D."/>
            <person name="Muto C."/>
            <person name="Cheng S.J."/>
            <person name="Richter R.A."/>
            <person name="Bruno V.M."/>
            <person name="Liu G."/>
            <person name="Beyhan S."/>
            <person name="Sundermann A.J."/>
            <person name="Mounaud S."/>
            <person name="Pasculle A.W."/>
            <person name="Nierman W.C."/>
            <person name="Driscoll E."/>
            <person name="Cumbie R."/>
            <person name="Clancy C.J."/>
            <person name="Dupont C.L."/>
        </authorList>
    </citation>
    <scope>NUCLEOTIDE SEQUENCE</scope>
    <source>
        <strain evidence="1">GL16</strain>
    </source>
</reference>
<dbReference type="Proteomes" id="UP000717996">
    <property type="component" value="Unassembled WGS sequence"/>
</dbReference>
<accession>A0A9P7CE24</accession>